<dbReference type="EMBL" id="UINC01181599">
    <property type="protein sequence ID" value="SVD91368.1"/>
    <property type="molecule type" value="Genomic_DNA"/>
</dbReference>
<accession>A0A382Z9L3</accession>
<protein>
    <submittedName>
        <fullName evidence="1">Uncharacterized protein</fullName>
    </submittedName>
</protein>
<reference evidence="1" key="1">
    <citation type="submission" date="2018-05" db="EMBL/GenBank/DDBJ databases">
        <authorList>
            <person name="Lanie J.A."/>
            <person name="Ng W.-L."/>
            <person name="Kazmierczak K.M."/>
            <person name="Andrzejewski T.M."/>
            <person name="Davidsen T.M."/>
            <person name="Wayne K.J."/>
            <person name="Tettelin H."/>
            <person name="Glass J.I."/>
            <person name="Rusch D."/>
            <person name="Podicherti R."/>
            <person name="Tsui H.-C.T."/>
            <person name="Winkler M.E."/>
        </authorList>
    </citation>
    <scope>NUCLEOTIDE SEQUENCE</scope>
</reference>
<dbReference type="AlphaFoldDB" id="A0A382Z9L3"/>
<sequence>MKHFDIGYPHSTTPRVLVENLRTIKNKIVA</sequence>
<gene>
    <name evidence="1" type="ORF">METZ01_LOCUS444222</name>
</gene>
<organism evidence="1">
    <name type="scientific">marine metagenome</name>
    <dbReference type="NCBI Taxonomy" id="408172"/>
    <lineage>
        <taxon>unclassified sequences</taxon>
        <taxon>metagenomes</taxon>
        <taxon>ecological metagenomes</taxon>
    </lineage>
</organism>
<evidence type="ECO:0000313" key="1">
    <source>
        <dbReference type="EMBL" id="SVD91368.1"/>
    </source>
</evidence>
<feature type="non-terminal residue" evidence="1">
    <location>
        <position position="30"/>
    </location>
</feature>
<name>A0A382Z9L3_9ZZZZ</name>
<proteinExistence type="predicted"/>